<dbReference type="SUPFAM" id="SSF56300">
    <property type="entry name" value="Metallo-dependent phosphatases"/>
    <property type="match status" value="1"/>
</dbReference>
<sequence length="264" mass="27770">MRLHVVADVHGNVDALARASDGADGLVVLGDLVDLVDYHDHGGGILGALLGPERVAHFAELRRSGAPGEAGAWVRTVMGTVDDPAAQIEHAVREQYTRLFAALGSPVWATPGNVDLPHLWPEFAGDGVTVLDGSSVQLGPGGPRLGLVGGLCLPAGMPSAASGVWRPYLRTEEDFAAALDALGPVDLLGTHGPPAVAELCFDVRARRREPGSAALLAHVRATAPRFALHGHVHQPLVRRVRVGRTECVNVGHFQRTGTPHVLHL</sequence>
<gene>
    <name evidence="2" type="ORF">RHODO2019_10025</name>
</gene>
<feature type="domain" description="Calcineurin-like phosphoesterase" evidence="1">
    <location>
        <begin position="1"/>
        <end position="235"/>
    </location>
</feature>
<name>A0ABY6NW03_9NOCA</name>
<dbReference type="Pfam" id="PF00149">
    <property type="entry name" value="Metallophos"/>
    <property type="match status" value="1"/>
</dbReference>
<evidence type="ECO:0000259" key="1">
    <source>
        <dbReference type="Pfam" id="PF00149"/>
    </source>
</evidence>
<dbReference type="CDD" id="cd00838">
    <property type="entry name" value="MPP_superfamily"/>
    <property type="match status" value="1"/>
</dbReference>
<protein>
    <submittedName>
        <fullName evidence="2">Metallophosphoesterase</fullName>
    </submittedName>
</protein>
<dbReference type="InterPro" id="IPR029052">
    <property type="entry name" value="Metallo-depent_PP-like"/>
</dbReference>
<dbReference type="EMBL" id="CP110615">
    <property type="protein sequence ID" value="UZJ23562.1"/>
    <property type="molecule type" value="Genomic_DNA"/>
</dbReference>
<evidence type="ECO:0000313" key="2">
    <source>
        <dbReference type="EMBL" id="UZJ23562.1"/>
    </source>
</evidence>
<organism evidence="2 3">
    <name type="scientific">Rhodococcus antarcticus</name>
    <dbReference type="NCBI Taxonomy" id="2987751"/>
    <lineage>
        <taxon>Bacteria</taxon>
        <taxon>Bacillati</taxon>
        <taxon>Actinomycetota</taxon>
        <taxon>Actinomycetes</taxon>
        <taxon>Mycobacteriales</taxon>
        <taxon>Nocardiaceae</taxon>
        <taxon>Rhodococcus</taxon>
    </lineage>
</organism>
<reference evidence="2" key="1">
    <citation type="submission" date="2022-10" db="EMBL/GenBank/DDBJ databases">
        <title>Rhodococcus sp.75.</title>
        <authorList>
            <person name="Sun M."/>
        </authorList>
    </citation>
    <scope>NUCLEOTIDE SEQUENCE</scope>
    <source>
        <strain evidence="2">75</strain>
    </source>
</reference>
<dbReference type="InterPro" id="IPR004843">
    <property type="entry name" value="Calcineurin-like_PHP"/>
</dbReference>
<keyword evidence="3" id="KW-1185">Reference proteome</keyword>
<accession>A0ABY6NW03</accession>
<dbReference type="RefSeq" id="WP_265381669.1">
    <property type="nucleotide sequence ID" value="NZ_CP110615.1"/>
</dbReference>
<evidence type="ECO:0000313" key="3">
    <source>
        <dbReference type="Proteomes" id="UP001164965"/>
    </source>
</evidence>
<dbReference type="Proteomes" id="UP001164965">
    <property type="component" value="Chromosome"/>
</dbReference>
<proteinExistence type="predicted"/>
<dbReference type="Gene3D" id="3.60.21.10">
    <property type="match status" value="1"/>
</dbReference>